<keyword evidence="2" id="KW-1185">Reference proteome</keyword>
<dbReference type="EMBL" id="CM023471">
    <property type="protein sequence ID" value="KAH7964819.1"/>
    <property type="molecule type" value="Genomic_DNA"/>
</dbReference>
<accession>A0ACB8D9R4</accession>
<dbReference type="Proteomes" id="UP000821865">
    <property type="component" value="Chromosome 2"/>
</dbReference>
<comment type="caution">
    <text evidence="1">The sequence shown here is derived from an EMBL/GenBank/DDBJ whole genome shotgun (WGS) entry which is preliminary data.</text>
</comment>
<name>A0ACB8D9R4_DERSI</name>
<sequence>MWPSLLSLAFALVYICSRTPSTHAQRFRSPWLHVEHVCKEPVCLFCLDVEHLEAQASYRTARLRWQYRHLPQPPAFRVQICELLPWLPKTGPRCRLRRLSLRGPQAVYDSDGTPRSLDLLRKSSKSGYEALIGDLRLLTNYSVAVEPDFSSDSDVNAILYGSGQLPAEAAAGEEDRRFQMVTSEYTLMTTKGFSARAERCLANASRVVVSTGPFFGGKIAVEDSNDDACLLFGDPSSPQDAYTLDIDHKRCGSRLVNGSKMETNIIVHENRDIITHNTRRYLVVCSFLPDTYTITASVNLPVVRGKKKSNVATHTKVPGGLLLANARLETSTEQNEVFTYQRYKDSNVRDSRIAAEQRSSTTLESDANGTHVTGSMALALLLATTGLVGCCAALAWYAATGLQQRHKKADGHAPPSEESGRTASEPSPITPIDSVSADAGDGEKEQKLEVDKQDDQLEEQLEQDDQLESCVVNFITIEGKPVALIPDSTASEV</sequence>
<reference evidence="1" key="1">
    <citation type="submission" date="2020-05" db="EMBL/GenBank/DDBJ databases">
        <title>Large-scale comparative analyses of tick genomes elucidate their genetic diversity and vector capacities.</title>
        <authorList>
            <person name="Jia N."/>
            <person name="Wang J."/>
            <person name="Shi W."/>
            <person name="Du L."/>
            <person name="Sun Y."/>
            <person name="Zhan W."/>
            <person name="Jiang J."/>
            <person name="Wang Q."/>
            <person name="Zhang B."/>
            <person name="Ji P."/>
            <person name="Sakyi L.B."/>
            <person name="Cui X."/>
            <person name="Yuan T."/>
            <person name="Jiang B."/>
            <person name="Yang W."/>
            <person name="Lam T.T.-Y."/>
            <person name="Chang Q."/>
            <person name="Ding S."/>
            <person name="Wang X."/>
            <person name="Zhu J."/>
            <person name="Ruan X."/>
            <person name="Zhao L."/>
            <person name="Wei J."/>
            <person name="Que T."/>
            <person name="Du C."/>
            <person name="Cheng J."/>
            <person name="Dai P."/>
            <person name="Han X."/>
            <person name="Huang E."/>
            <person name="Gao Y."/>
            <person name="Liu J."/>
            <person name="Shao H."/>
            <person name="Ye R."/>
            <person name="Li L."/>
            <person name="Wei W."/>
            <person name="Wang X."/>
            <person name="Wang C."/>
            <person name="Yang T."/>
            <person name="Huo Q."/>
            <person name="Li W."/>
            <person name="Guo W."/>
            <person name="Chen H."/>
            <person name="Zhou L."/>
            <person name="Ni X."/>
            <person name="Tian J."/>
            <person name="Zhou Y."/>
            <person name="Sheng Y."/>
            <person name="Liu T."/>
            <person name="Pan Y."/>
            <person name="Xia L."/>
            <person name="Li J."/>
            <person name="Zhao F."/>
            <person name="Cao W."/>
        </authorList>
    </citation>
    <scope>NUCLEOTIDE SEQUENCE</scope>
    <source>
        <strain evidence="1">Dsil-2018</strain>
    </source>
</reference>
<gene>
    <name evidence="1" type="ORF">HPB49_001553</name>
</gene>
<evidence type="ECO:0000313" key="1">
    <source>
        <dbReference type="EMBL" id="KAH7964819.1"/>
    </source>
</evidence>
<protein>
    <submittedName>
        <fullName evidence="1">Uncharacterized protein</fullName>
    </submittedName>
</protein>
<evidence type="ECO:0000313" key="2">
    <source>
        <dbReference type="Proteomes" id="UP000821865"/>
    </source>
</evidence>
<organism evidence="1 2">
    <name type="scientific">Dermacentor silvarum</name>
    <name type="common">Tick</name>
    <dbReference type="NCBI Taxonomy" id="543639"/>
    <lineage>
        <taxon>Eukaryota</taxon>
        <taxon>Metazoa</taxon>
        <taxon>Ecdysozoa</taxon>
        <taxon>Arthropoda</taxon>
        <taxon>Chelicerata</taxon>
        <taxon>Arachnida</taxon>
        <taxon>Acari</taxon>
        <taxon>Parasitiformes</taxon>
        <taxon>Ixodida</taxon>
        <taxon>Ixodoidea</taxon>
        <taxon>Ixodidae</taxon>
        <taxon>Rhipicephalinae</taxon>
        <taxon>Dermacentor</taxon>
    </lineage>
</organism>
<proteinExistence type="predicted"/>